<reference evidence="2" key="1">
    <citation type="journal article" date="2015" name="BMC Genomics">
        <title>Draft genome of a commonly misdiagnosed multidrug resistant pathogen Candida auris.</title>
        <authorList>
            <person name="Chatterjee S."/>
            <person name="Alampalli S.V."/>
            <person name="Nageshan R.K."/>
            <person name="Chettiar S.T."/>
            <person name="Joshi S."/>
            <person name="Tatu U.S."/>
        </authorList>
    </citation>
    <scope>NUCLEOTIDE SEQUENCE [LARGE SCALE GENOMIC DNA]</scope>
    <source>
        <strain evidence="2">6684</strain>
    </source>
</reference>
<proteinExistence type="predicted"/>
<sequence>MIERARKRGEGAKGELQVNLAKSFHLRNTPFAHALLSALACNSIPMVEAP</sequence>
<dbReference type="Proteomes" id="UP000037122">
    <property type="component" value="Unassembled WGS sequence"/>
</dbReference>
<dbReference type="EMBL" id="LGST01000064">
    <property type="protein sequence ID" value="KND95836.1"/>
    <property type="molecule type" value="Genomic_DNA"/>
</dbReference>
<organism evidence="1 2">
    <name type="scientific">Candidozyma auris</name>
    <name type="common">Yeast</name>
    <name type="synonym">Candida auris</name>
    <dbReference type="NCBI Taxonomy" id="498019"/>
    <lineage>
        <taxon>Eukaryota</taxon>
        <taxon>Fungi</taxon>
        <taxon>Dikarya</taxon>
        <taxon>Ascomycota</taxon>
        <taxon>Saccharomycotina</taxon>
        <taxon>Pichiomycetes</taxon>
        <taxon>Metschnikowiaceae</taxon>
        <taxon>Candidozyma</taxon>
    </lineage>
</organism>
<protein>
    <submittedName>
        <fullName evidence="1">Uncharacterized protein</fullName>
    </submittedName>
</protein>
<evidence type="ECO:0000313" key="1">
    <source>
        <dbReference type="EMBL" id="KND95836.1"/>
    </source>
</evidence>
<gene>
    <name evidence="1" type="ORF">QG37_07786</name>
</gene>
<evidence type="ECO:0000313" key="2">
    <source>
        <dbReference type="Proteomes" id="UP000037122"/>
    </source>
</evidence>
<accession>A0A0L0NNW0</accession>
<comment type="caution">
    <text evidence="1">The sequence shown here is derived from an EMBL/GenBank/DDBJ whole genome shotgun (WGS) entry which is preliminary data.</text>
</comment>
<dbReference type="VEuPathDB" id="FungiDB:QG37_07786"/>
<name>A0A0L0NNW0_CANAR</name>
<dbReference type="AlphaFoldDB" id="A0A0L0NNW0"/>